<dbReference type="EMBL" id="JACSNV010000014">
    <property type="protein sequence ID" value="MBM6878492.1"/>
    <property type="molecule type" value="Genomic_DNA"/>
</dbReference>
<feature type="region of interest" description="Disordered" evidence="1">
    <location>
        <begin position="562"/>
        <end position="588"/>
    </location>
</feature>
<evidence type="ECO:0000313" key="3">
    <source>
        <dbReference type="Proteomes" id="UP000729290"/>
    </source>
</evidence>
<dbReference type="SUPFAM" id="SSF52540">
    <property type="entry name" value="P-loop containing nucleoside triphosphate hydrolases"/>
    <property type="match status" value="1"/>
</dbReference>
<reference evidence="2 3" key="1">
    <citation type="journal article" date="2021" name="Sci. Rep.">
        <title>The distribution of antibiotic resistance genes in chicken gut microbiota commensals.</title>
        <authorList>
            <person name="Juricova H."/>
            <person name="Matiasovicova J."/>
            <person name="Kubasova T."/>
            <person name="Cejkova D."/>
            <person name="Rychlik I."/>
        </authorList>
    </citation>
    <scope>NUCLEOTIDE SEQUENCE [LARGE SCALE GENOMIC DNA]</scope>
    <source>
        <strain evidence="2 3">An431b</strain>
    </source>
</reference>
<proteinExistence type="predicted"/>
<feature type="compositionally biased region" description="Basic and acidic residues" evidence="1">
    <location>
        <begin position="572"/>
        <end position="588"/>
    </location>
</feature>
<feature type="compositionally biased region" description="Polar residues" evidence="1">
    <location>
        <begin position="562"/>
        <end position="571"/>
    </location>
</feature>
<gene>
    <name evidence="2" type="ORF">H9X83_10050</name>
</gene>
<sequence length="1038" mass="117220">MRWEQYKSVMERYAIKTDDMATEDAYFMATHMPFSQLAVYEGGRTQSAPKMFSEEEVFSRLICNPENDHRMIIVRGDNGTGKSHLIRFLKAKLENSPATVYNPATEQLIFLRRLNNSVRGVFSQLIEQDVIKDPAVSQKIKKFIDSSDSKDEAAFLTDILYSYIAAVSNDQTGDTYKPVICRDIASYLSDSRVKDHLLREGGAISRCYTVITAPSNQVLKTTEVFTDEDFDVRKIITAVIKQGDPQASDFASTIKGEKDEIHKLVNYLNRFTSEVVKRCADISSESTKAVFEQLRKDLKKQGKNLTLFIEDFTGFTGIDSELITVLSTEHGGDYADLCRVTSIIGITNDYYDQFRDNFTDRVTHQISVTDDSFGTADFLTQMAGRYINSIYCDPEILRAWNTQGANFEDLPINTFTPPCEWDTVKIGSKETTIYPFNKTSIVALYESLPVKSPRMFLKEVLRAQLKEYFDGKIYGDGWYFPMNPANVQMSRDPHSSAIDRIESLSLEDRSRLKAIFALWGDGSASGIKEKDGTIRFGGINKKFFSDIGLDAFEGIGDLKIETSTSAGGQSTKAKEPPKPEPPKRVDEATKSYQKYKDDINGWFTKNDPLKFDADYRSWLRDLIKGAATQGGAINWQDIGIPAYIAEERLADLGVYFITDQSTPLNEEKAIVLMDRSTLSRDALLALNELKYAKGWDFEGAAYYQQRLVTWLESEKDSIIERVTASKVDGPTLPVIEWCMTLQYLKARIFGCKLDNTDNYSMLHSLMSDFTFKDDEKNKRETKEWNDLIQFVQNRKSEFDSARTLLCRSVATTQGAVHYAVDTKSASCIRTDELLSILEKLKDCKWDIESELPANIPEKHLLYNQAALLKKLYPSVSKVVLAEQEKSKEVTSKIEEYVGSINEENLLQTLNSIQTLFSVFAANGIIGSNDIRTKYEAAPIDTAKRILKCIEVLEKADKQESNARKLAAYSGNALHILADYLRDFQSIARMAEKEEATAKKELAKIGGIDGIDELSEAALETMKNLYEFVEAMEVSNVTE</sequence>
<keyword evidence="3" id="KW-1185">Reference proteome</keyword>
<organism evidence="2 3">
    <name type="scientific">Anaerotignum lactatifermentans</name>
    <dbReference type="NCBI Taxonomy" id="160404"/>
    <lineage>
        <taxon>Bacteria</taxon>
        <taxon>Bacillati</taxon>
        <taxon>Bacillota</taxon>
        <taxon>Clostridia</taxon>
        <taxon>Lachnospirales</taxon>
        <taxon>Anaerotignaceae</taxon>
        <taxon>Anaerotignum</taxon>
    </lineage>
</organism>
<name>A0ABS2GC97_9FIRM</name>
<dbReference type="RefSeq" id="WP_205134184.1">
    <property type="nucleotide sequence ID" value="NZ_JACSNT010000014.1"/>
</dbReference>
<accession>A0ABS2GC97</accession>
<evidence type="ECO:0000313" key="2">
    <source>
        <dbReference type="EMBL" id="MBM6878492.1"/>
    </source>
</evidence>
<dbReference type="InterPro" id="IPR027417">
    <property type="entry name" value="P-loop_NTPase"/>
</dbReference>
<evidence type="ECO:0000256" key="1">
    <source>
        <dbReference type="SAM" id="MobiDB-lite"/>
    </source>
</evidence>
<evidence type="ECO:0008006" key="4">
    <source>
        <dbReference type="Google" id="ProtNLM"/>
    </source>
</evidence>
<protein>
    <recommendedName>
        <fullName evidence="4">AAA+ ATPase domain-containing protein</fullName>
    </recommendedName>
</protein>
<dbReference type="Proteomes" id="UP000729290">
    <property type="component" value="Unassembled WGS sequence"/>
</dbReference>
<comment type="caution">
    <text evidence="2">The sequence shown here is derived from an EMBL/GenBank/DDBJ whole genome shotgun (WGS) entry which is preliminary data.</text>
</comment>